<reference evidence="1" key="1">
    <citation type="submission" date="2019-04" db="EMBL/GenBank/DDBJ databases">
        <title>Sequencing of skin fungus with MAO and IRED activity.</title>
        <authorList>
            <person name="Marsaioli A.J."/>
            <person name="Bonatto J.M.C."/>
            <person name="Reis Junior O."/>
        </authorList>
    </citation>
    <scope>NUCLEOTIDE SEQUENCE</scope>
    <source>
        <strain evidence="1">28M1</strain>
    </source>
</reference>
<evidence type="ECO:0008006" key="3">
    <source>
        <dbReference type="Google" id="ProtNLM"/>
    </source>
</evidence>
<sequence length="194" mass="22257">MSSRPDSDFLTLPPELIENITRQVAHKRDLAGMRTTCKTLNKPAANELFKFVYISPSEKDLGTWNSISEHDVIRRIPRHVVIYTQSDVEDHGAFSNDRERDEIGKDFKSALAALSRYPNLDSVSIKADHIGTSHTAYVVFDNGILPTHWPEAEDDGELYTWLEDEDGFPNLHETCLEEDQKSLDRLMEKIRSRR</sequence>
<accession>A0A9P4WIL4</accession>
<dbReference type="AlphaFoldDB" id="A0A9P4WIL4"/>
<protein>
    <recommendedName>
        <fullName evidence="3">F-box domain-containing protein</fullName>
    </recommendedName>
</protein>
<evidence type="ECO:0000313" key="1">
    <source>
        <dbReference type="EMBL" id="KAF3033244.1"/>
    </source>
</evidence>
<comment type="caution">
    <text evidence="1">The sequence shown here is derived from an EMBL/GenBank/DDBJ whole genome shotgun (WGS) entry which is preliminary data.</text>
</comment>
<dbReference type="PANTHER" id="PTHR42057:SF2">
    <property type="entry name" value="F-BOX DOMAIN PROTEIN (AFU_ORTHOLOGUE AFUA_4G00200)-RELATED"/>
    <property type="match status" value="1"/>
</dbReference>
<organism evidence="1 2">
    <name type="scientific">Didymella heteroderae</name>
    <dbReference type="NCBI Taxonomy" id="1769908"/>
    <lineage>
        <taxon>Eukaryota</taxon>
        <taxon>Fungi</taxon>
        <taxon>Dikarya</taxon>
        <taxon>Ascomycota</taxon>
        <taxon>Pezizomycotina</taxon>
        <taxon>Dothideomycetes</taxon>
        <taxon>Pleosporomycetidae</taxon>
        <taxon>Pleosporales</taxon>
        <taxon>Pleosporineae</taxon>
        <taxon>Didymellaceae</taxon>
        <taxon>Didymella</taxon>
    </lineage>
</organism>
<dbReference type="PANTHER" id="PTHR42057">
    <property type="entry name" value="F-BOX DOMAIN PROTEIN (AFU_ORTHOLOGUE AFUA_4G00200)"/>
    <property type="match status" value="1"/>
</dbReference>
<gene>
    <name evidence="1" type="ORF">E8E12_000671</name>
</gene>
<dbReference type="EMBL" id="SWKV01000084">
    <property type="protein sequence ID" value="KAF3033244.1"/>
    <property type="molecule type" value="Genomic_DNA"/>
</dbReference>
<name>A0A9P4WIL4_9PLEO</name>
<keyword evidence="2" id="KW-1185">Reference proteome</keyword>
<evidence type="ECO:0000313" key="2">
    <source>
        <dbReference type="Proteomes" id="UP000758155"/>
    </source>
</evidence>
<proteinExistence type="predicted"/>
<dbReference type="OrthoDB" id="3140657at2759"/>
<dbReference type="Proteomes" id="UP000758155">
    <property type="component" value="Unassembled WGS sequence"/>
</dbReference>